<dbReference type="InterPro" id="IPR012340">
    <property type="entry name" value="NA-bd_OB-fold"/>
</dbReference>
<organism evidence="3 4">
    <name type="scientific">Helianthus annuus</name>
    <name type="common">Common sunflower</name>
    <dbReference type="NCBI Taxonomy" id="4232"/>
    <lineage>
        <taxon>Eukaryota</taxon>
        <taxon>Viridiplantae</taxon>
        <taxon>Streptophyta</taxon>
        <taxon>Embryophyta</taxon>
        <taxon>Tracheophyta</taxon>
        <taxon>Spermatophyta</taxon>
        <taxon>Magnoliopsida</taxon>
        <taxon>eudicotyledons</taxon>
        <taxon>Gunneridae</taxon>
        <taxon>Pentapetalae</taxon>
        <taxon>asterids</taxon>
        <taxon>campanulids</taxon>
        <taxon>Asterales</taxon>
        <taxon>Asteraceae</taxon>
        <taxon>Asteroideae</taxon>
        <taxon>Heliantheae alliance</taxon>
        <taxon>Heliantheae</taxon>
        <taxon>Helianthus</taxon>
    </lineage>
</organism>
<dbReference type="PANTHER" id="PTHR47165">
    <property type="entry name" value="OS03G0429900 PROTEIN"/>
    <property type="match status" value="1"/>
</dbReference>
<reference evidence="3" key="2">
    <citation type="submission" date="2020-06" db="EMBL/GenBank/DDBJ databases">
        <title>Helianthus annuus Genome sequencing and assembly Release 2.</title>
        <authorList>
            <person name="Gouzy J."/>
            <person name="Langlade N."/>
            <person name="Munos S."/>
        </authorList>
    </citation>
    <scope>NUCLEOTIDE SEQUENCE</scope>
    <source>
        <tissue evidence="3">Leaves</tissue>
    </source>
</reference>
<evidence type="ECO:0000313" key="3">
    <source>
        <dbReference type="EMBL" id="KAF5813995.1"/>
    </source>
</evidence>
<dbReference type="Pfam" id="PF08646">
    <property type="entry name" value="Rep_fac-A_C"/>
    <property type="match status" value="1"/>
</dbReference>
<evidence type="ECO:0000259" key="2">
    <source>
        <dbReference type="Pfam" id="PF08646"/>
    </source>
</evidence>
<dbReference type="Pfam" id="PF02721">
    <property type="entry name" value="DUF223"/>
    <property type="match status" value="1"/>
</dbReference>
<dbReference type="InterPro" id="IPR003871">
    <property type="entry name" value="RFA1B/D_OB_1st"/>
</dbReference>
<dbReference type="EMBL" id="MNCJ02000318">
    <property type="protein sequence ID" value="KAF5813995.1"/>
    <property type="molecule type" value="Genomic_DNA"/>
</dbReference>
<dbReference type="SUPFAM" id="SSF50249">
    <property type="entry name" value="Nucleic acid-binding proteins"/>
    <property type="match status" value="3"/>
</dbReference>
<dbReference type="InterPro" id="IPR013955">
    <property type="entry name" value="Rep_factor-A_C"/>
</dbReference>
<accession>A0A9K3NVX9</accession>
<evidence type="ECO:0000313" key="4">
    <source>
        <dbReference type="Proteomes" id="UP000215914"/>
    </source>
</evidence>
<dbReference type="CDD" id="cd04481">
    <property type="entry name" value="RPA1_DBD_B_like"/>
    <property type="match status" value="1"/>
</dbReference>
<dbReference type="AlphaFoldDB" id="A0A9K3NVX9"/>
<dbReference type="Gene3D" id="2.40.50.140">
    <property type="entry name" value="Nucleic acid-binding proteins"/>
    <property type="match status" value="3"/>
</dbReference>
<reference evidence="3" key="1">
    <citation type="journal article" date="2017" name="Nature">
        <title>The sunflower genome provides insights into oil metabolism, flowering and Asterid evolution.</title>
        <authorList>
            <person name="Badouin H."/>
            <person name="Gouzy J."/>
            <person name="Grassa C.J."/>
            <person name="Murat F."/>
            <person name="Staton S.E."/>
            <person name="Cottret L."/>
            <person name="Lelandais-Briere C."/>
            <person name="Owens G.L."/>
            <person name="Carrere S."/>
            <person name="Mayjonade B."/>
            <person name="Legrand L."/>
            <person name="Gill N."/>
            <person name="Kane N.C."/>
            <person name="Bowers J.E."/>
            <person name="Hubner S."/>
            <person name="Bellec A."/>
            <person name="Berard A."/>
            <person name="Berges H."/>
            <person name="Blanchet N."/>
            <person name="Boniface M.C."/>
            <person name="Brunel D."/>
            <person name="Catrice O."/>
            <person name="Chaidir N."/>
            <person name="Claudel C."/>
            <person name="Donnadieu C."/>
            <person name="Faraut T."/>
            <person name="Fievet G."/>
            <person name="Helmstetter N."/>
            <person name="King M."/>
            <person name="Knapp S.J."/>
            <person name="Lai Z."/>
            <person name="Le Paslier M.C."/>
            <person name="Lippi Y."/>
            <person name="Lorenzon L."/>
            <person name="Mandel J.R."/>
            <person name="Marage G."/>
            <person name="Marchand G."/>
            <person name="Marquand E."/>
            <person name="Bret-Mestries E."/>
            <person name="Morien E."/>
            <person name="Nambeesan S."/>
            <person name="Nguyen T."/>
            <person name="Pegot-Espagnet P."/>
            <person name="Pouilly N."/>
            <person name="Raftis F."/>
            <person name="Sallet E."/>
            <person name="Schiex T."/>
            <person name="Thomas J."/>
            <person name="Vandecasteele C."/>
            <person name="Vares D."/>
            <person name="Vear F."/>
            <person name="Vautrin S."/>
            <person name="Crespi M."/>
            <person name="Mangin B."/>
            <person name="Burke J.M."/>
            <person name="Salse J."/>
            <person name="Munos S."/>
            <person name="Vincourt P."/>
            <person name="Rieseberg L.H."/>
            <person name="Langlade N.B."/>
        </authorList>
    </citation>
    <scope>NUCLEOTIDE SEQUENCE</scope>
    <source>
        <tissue evidence="3">Leaves</tissue>
    </source>
</reference>
<dbReference type="Gramene" id="mRNA:HanXRQr2_Chr03g0105431">
    <property type="protein sequence ID" value="mRNA:HanXRQr2_Chr03g0105431"/>
    <property type="gene ID" value="HanXRQr2_Chr03g0105431"/>
</dbReference>
<name>A0A9K3NVX9_HELAN</name>
<dbReference type="Proteomes" id="UP000215914">
    <property type="component" value="Unassembled WGS sequence"/>
</dbReference>
<feature type="domain" description="Replication protein A 70 kDa DNA-binding subunit B/D first OB fold" evidence="1">
    <location>
        <begin position="8"/>
        <end position="110"/>
    </location>
</feature>
<dbReference type="CDD" id="cd04480">
    <property type="entry name" value="RPA1_DBD_A_like"/>
    <property type="match status" value="1"/>
</dbReference>
<gene>
    <name evidence="3" type="ORF">HanXRQr2_Chr03g0105431</name>
</gene>
<comment type="caution">
    <text evidence="3">The sequence shown here is derived from an EMBL/GenBank/DDBJ whole genome shotgun (WGS) entry which is preliminary data.</text>
</comment>
<feature type="domain" description="Replication factor A C-terminal" evidence="2">
    <location>
        <begin position="301"/>
        <end position="430"/>
    </location>
</feature>
<keyword evidence="4" id="KW-1185">Reference proteome</keyword>
<evidence type="ECO:0000259" key="1">
    <source>
        <dbReference type="Pfam" id="PF02721"/>
    </source>
</evidence>
<sequence>MEQPAITLLKNVNLNQDDYTIKVRIVRLWSRAAFNDSRKVYCYDMILMDEEGTKIQAFVLAKTAREYEHLLKEKQCLFIRNPSLGENRQKVKYVHISTKINLNTNAIVSVCDEPVGTEWGFDFSPFSSIVQDPTDDNKSFKSPIDVIGFVVKSFPYDLKEDTKDGKQEKKLKFMLQDLEGKQIYVTLWDAYAEQILDFERDNQDEKNVVVIVQFGKYRFWGGFLYVSNLYTVTRVLINAEIDDILTFKRRFLSNITPETSSTFSGLSASRIKDPTEEYLSDFEFSTIGSLNQISEKKFVIIVGTIKSFASEDSWFYNACRNCNRAVTTKTISKEKQDGSDGFEDIVVLECKDDGCNSKTVYSVPRIRVPIRVQDCTGIVTLTLFEREVVRVLKVNATHLLDKNLDLANEGNFPQELNALLNRKFAFKISIGSFNITKKSDGYSISKLTDNQTVIGELDKIFDVIQPVDEERVNAVSSDIHAAVEVPVNDSVSRSKADDTPVSNFNKDMFKTPDEDVNGTSIRVLENDLKRNLDSIYDDDVMSSQSSTKPRKAGTEVVIDECVTAGLLIPKVEK</sequence>
<protein>
    <submittedName>
        <fullName evidence="3">Nucleic acid-binding, replication factor A</fullName>
    </submittedName>
</protein>
<dbReference type="PANTHER" id="PTHR47165:SF4">
    <property type="entry name" value="OS03G0429900 PROTEIN"/>
    <property type="match status" value="1"/>
</dbReference>
<proteinExistence type="predicted"/>